<dbReference type="Proteomes" id="UP000653674">
    <property type="component" value="Unassembled WGS sequence"/>
</dbReference>
<protein>
    <recommendedName>
        <fullName evidence="4">HTH gntR-type domain-containing protein</fullName>
    </recommendedName>
</protein>
<dbReference type="CDD" id="cd07377">
    <property type="entry name" value="WHTH_GntR"/>
    <property type="match status" value="1"/>
</dbReference>
<keyword evidence="1" id="KW-0805">Transcription regulation</keyword>
<sequence length="74" mass="8115">MPPVPLNYRQVADDLATRIKRGEYKVGEAIPSYRELAELYSVSVSTASRAVALLRDRGVVIGAPGRGVFVAERR</sequence>
<accession>A0A8J3M2E3</accession>
<evidence type="ECO:0000259" key="4">
    <source>
        <dbReference type="PROSITE" id="PS50949"/>
    </source>
</evidence>
<keyword evidence="6" id="KW-1185">Reference proteome</keyword>
<keyword evidence="3" id="KW-0804">Transcription</keyword>
<dbReference type="InterPro" id="IPR000524">
    <property type="entry name" value="Tscrpt_reg_HTH_GntR"/>
</dbReference>
<dbReference type="Pfam" id="PF00392">
    <property type="entry name" value="GntR"/>
    <property type="match status" value="1"/>
</dbReference>
<dbReference type="SMART" id="SM00345">
    <property type="entry name" value="HTH_GNTR"/>
    <property type="match status" value="1"/>
</dbReference>
<dbReference type="GO" id="GO:0003677">
    <property type="term" value="F:DNA binding"/>
    <property type="evidence" value="ECO:0007669"/>
    <property type="project" value="UniProtKB-KW"/>
</dbReference>
<dbReference type="EMBL" id="BONU01000031">
    <property type="protein sequence ID" value="GIG75465.1"/>
    <property type="molecule type" value="Genomic_DNA"/>
</dbReference>
<dbReference type="SUPFAM" id="SSF46785">
    <property type="entry name" value="Winged helix' DNA-binding domain"/>
    <property type="match status" value="1"/>
</dbReference>
<feature type="domain" description="HTH gntR-type" evidence="4">
    <location>
        <begin position="5"/>
        <end position="73"/>
    </location>
</feature>
<dbReference type="RefSeq" id="WP_168079506.1">
    <property type="nucleotide sequence ID" value="NZ_BAAAQJ010000027.1"/>
</dbReference>
<gene>
    <name evidence="5" type="ORF">Pfl04_38690</name>
</gene>
<organism evidence="5 6">
    <name type="scientific">Planosporangium flavigriseum</name>
    <dbReference type="NCBI Taxonomy" id="373681"/>
    <lineage>
        <taxon>Bacteria</taxon>
        <taxon>Bacillati</taxon>
        <taxon>Actinomycetota</taxon>
        <taxon>Actinomycetes</taxon>
        <taxon>Micromonosporales</taxon>
        <taxon>Micromonosporaceae</taxon>
        <taxon>Planosporangium</taxon>
    </lineage>
</organism>
<evidence type="ECO:0000256" key="1">
    <source>
        <dbReference type="ARBA" id="ARBA00023015"/>
    </source>
</evidence>
<name>A0A8J3M2E3_9ACTN</name>
<evidence type="ECO:0000256" key="2">
    <source>
        <dbReference type="ARBA" id="ARBA00023125"/>
    </source>
</evidence>
<dbReference type="AlphaFoldDB" id="A0A8J3M2E3"/>
<dbReference type="InterPro" id="IPR036390">
    <property type="entry name" value="WH_DNA-bd_sf"/>
</dbReference>
<dbReference type="PANTHER" id="PTHR44846">
    <property type="entry name" value="MANNOSYL-D-GLYCERATE TRANSPORT/METABOLISM SYSTEM REPRESSOR MNGR-RELATED"/>
    <property type="match status" value="1"/>
</dbReference>
<reference evidence="5" key="1">
    <citation type="submission" date="2021-01" db="EMBL/GenBank/DDBJ databases">
        <title>Whole genome shotgun sequence of Planosporangium flavigriseum NBRC 105377.</title>
        <authorList>
            <person name="Komaki H."/>
            <person name="Tamura T."/>
        </authorList>
    </citation>
    <scope>NUCLEOTIDE SEQUENCE</scope>
    <source>
        <strain evidence="5">NBRC 105377</strain>
    </source>
</reference>
<comment type="caution">
    <text evidence="5">The sequence shown here is derived from an EMBL/GenBank/DDBJ whole genome shotgun (WGS) entry which is preliminary data.</text>
</comment>
<dbReference type="Gene3D" id="1.10.10.10">
    <property type="entry name" value="Winged helix-like DNA-binding domain superfamily/Winged helix DNA-binding domain"/>
    <property type="match status" value="1"/>
</dbReference>
<evidence type="ECO:0000313" key="6">
    <source>
        <dbReference type="Proteomes" id="UP000653674"/>
    </source>
</evidence>
<evidence type="ECO:0000256" key="3">
    <source>
        <dbReference type="ARBA" id="ARBA00023163"/>
    </source>
</evidence>
<dbReference type="GO" id="GO:0045892">
    <property type="term" value="P:negative regulation of DNA-templated transcription"/>
    <property type="evidence" value="ECO:0007669"/>
    <property type="project" value="TreeGrafter"/>
</dbReference>
<evidence type="ECO:0000313" key="5">
    <source>
        <dbReference type="EMBL" id="GIG75465.1"/>
    </source>
</evidence>
<proteinExistence type="predicted"/>
<dbReference type="PANTHER" id="PTHR44846:SF1">
    <property type="entry name" value="MANNOSYL-D-GLYCERATE TRANSPORT_METABOLISM SYSTEM REPRESSOR MNGR-RELATED"/>
    <property type="match status" value="1"/>
</dbReference>
<dbReference type="PROSITE" id="PS50949">
    <property type="entry name" value="HTH_GNTR"/>
    <property type="match status" value="1"/>
</dbReference>
<dbReference type="InterPro" id="IPR036388">
    <property type="entry name" value="WH-like_DNA-bd_sf"/>
</dbReference>
<keyword evidence="2" id="KW-0238">DNA-binding</keyword>
<dbReference type="InterPro" id="IPR050679">
    <property type="entry name" value="Bact_HTH_transcr_reg"/>
</dbReference>
<dbReference type="GO" id="GO:0003700">
    <property type="term" value="F:DNA-binding transcription factor activity"/>
    <property type="evidence" value="ECO:0007669"/>
    <property type="project" value="InterPro"/>
</dbReference>